<comment type="caution">
    <text evidence="2">The sequence shown here is derived from an EMBL/GenBank/DDBJ whole genome shotgun (WGS) entry which is preliminary data.</text>
</comment>
<evidence type="ECO:0000313" key="3">
    <source>
        <dbReference type="Proteomes" id="UP001159363"/>
    </source>
</evidence>
<proteinExistence type="predicted"/>
<accession>A0ABQ9IMR8</accession>
<organism evidence="2 3">
    <name type="scientific">Dryococelus australis</name>
    <dbReference type="NCBI Taxonomy" id="614101"/>
    <lineage>
        <taxon>Eukaryota</taxon>
        <taxon>Metazoa</taxon>
        <taxon>Ecdysozoa</taxon>
        <taxon>Arthropoda</taxon>
        <taxon>Hexapoda</taxon>
        <taxon>Insecta</taxon>
        <taxon>Pterygota</taxon>
        <taxon>Neoptera</taxon>
        <taxon>Polyneoptera</taxon>
        <taxon>Phasmatodea</taxon>
        <taxon>Verophasmatodea</taxon>
        <taxon>Anareolatae</taxon>
        <taxon>Phasmatidae</taxon>
        <taxon>Eurycanthinae</taxon>
        <taxon>Dryococelus</taxon>
    </lineage>
</organism>
<feature type="domain" description="DUF5641" evidence="1">
    <location>
        <begin position="32"/>
        <end position="73"/>
    </location>
</feature>
<evidence type="ECO:0000259" key="1">
    <source>
        <dbReference type="Pfam" id="PF18701"/>
    </source>
</evidence>
<dbReference type="Pfam" id="PF18701">
    <property type="entry name" value="DUF5641"/>
    <property type="match status" value="1"/>
</dbReference>
<protein>
    <recommendedName>
        <fullName evidence="1">DUF5641 domain-containing protein</fullName>
    </recommendedName>
</protein>
<keyword evidence="3" id="KW-1185">Reference proteome</keyword>
<sequence>MRILNVLLDGSWFKLLANILVPVAQGAILMRSAPLNWCFAGVVEVCADRDGLVRMAKVKISSGELKLPTTKLYIQ</sequence>
<reference evidence="2 3" key="1">
    <citation type="submission" date="2023-02" db="EMBL/GenBank/DDBJ databases">
        <title>LHISI_Scaffold_Assembly.</title>
        <authorList>
            <person name="Stuart O.P."/>
            <person name="Cleave R."/>
            <person name="Magrath M.J.L."/>
            <person name="Mikheyev A.S."/>
        </authorList>
    </citation>
    <scope>NUCLEOTIDE SEQUENCE [LARGE SCALE GENOMIC DNA]</scope>
    <source>
        <strain evidence="2">Daus_M_001</strain>
        <tissue evidence="2">Leg muscle</tissue>
    </source>
</reference>
<dbReference type="Proteomes" id="UP001159363">
    <property type="component" value="Chromosome 1"/>
</dbReference>
<dbReference type="EMBL" id="JARBHB010000001">
    <property type="protein sequence ID" value="KAJ8897973.1"/>
    <property type="molecule type" value="Genomic_DNA"/>
</dbReference>
<name>A0ABQ9IMR8_9NEOP</name>
<gene>
    <name evidence="2" type="ORF">PR048_003333</name>
</gene>
<dbReference type="InterPro" id="IPR040676">
    <property type="entry name" value="DUF5641"/>
</dbReference>
<evidence type="ECO:0000313" key="2">
    <source>
        <dbReference type="EMBL" id="KAJ8897973.1"/>
    </source>
</evidence>